<dbReference type="Proteomes" id="UP000183015">
    <property type="component" value="Unassembled WGS sequence"/>
</dbReference>
<accession>A0A1H7R1Q1</accession>
<gene>
    <name evidence="1" type="ORF">SAMN05414137_109304</name>
</gene>
<keyword evidence="2" id="KW-1185">Reference proteome</keyword>
<evidence type="ECO:0000313" key="2">
    <source>
        <dbReference type="Proteomes" id="UP000183015"/>
    </source>
</evidence>
<evidence type="ECO:0000313" key="1">
    <source>
        <dbReference type="EMBL" id="SEL53507.1"/>
    </source>
</evidence>
<name>A0A1H7R1Q1_STRJI</name>
<organism evidence="1 2">
    <name type="scientific">Streptacidiphilus jiangxiensis</name>
    <dbReference type="NCBI Taxonomy" id="235985"/>
    <lineage>
        <taxon>Bacteria</taxon>
        <taxon>Bacillati</taxon>
        <taxon>Actinomycetota</taxon>
        <taxon>Actinomycetes</taxon>
        <taxon>Kitasatosporales</taxon>
        <taxon>Streptomycetaceae</taxon>
        <taxon>Streptacidiphilus</taxon>
    </lineage>
</organism>
<sequence>MLGAWLDEVGNPDTSAITAAVRPVVTDIQRLDFADLPARCTGLAQVVVTLQQHRPVPDAAAETQWSKALADLHLAATTCVPAAGRQDVTGLHRTGNAMMAAVGEFTAFATRISQLSS</sequence>
<reference evidence="2" key="1">
    <citation type="submission" date="2016-10" db="EMBL/GenBank/DDBJ databases">
        <authorList>
            <person name="Varghese N."/>
        </authorList>
    </citation>
    <scope>NUCLEOTIDE SEQUENCE [LARGE SCALE GENOMIC DNA]</scope>
    <source>
        <strain evidence="2">DSM 45096 / BCRC 16803 / CGMCC 4.1857 / CIP 109030 / JCM 12277 / KCTC 19219 / NBRC 100920 / 33214</strain>
    </source>
</reference>
<dbReference type="EMBL" id="FOAZ01000009">
    <property type="protein sequence ID" value="SEL53507.1"/>
    <property type="molecule type" value="Genomic_DNA"/>
</dbReference>
<proteinExistence type="predicted"/>
<protein>
    <submittedName>
        <fullName evidence="1">Uncharacterized protein</fullName>
    </submittedName>
</protein>
<dbReference type="AlphaFoldDB" id="A0A1H7R1Q1"/>